<dbReference type="Gene3D" id="3.40.50.300">
    <property type="entry name" value="P-loop containing nucleotide triphosphate hydrolases"/>
    <property type="match status" value="1"/>
</dbReference>
<reference evidence="7 9" key="1">
    <citation type="submission" date="2020-01" db="EMBL/GenBank/DDBJ databases">
        <title>Insect and environment-associated Actinomycetes.</title>
        <authorList>
            <person name="Currrie C."/>
            <person name="Chevrette M."/>
            <person name="Carlson C."/>
            <person name="Stubbendieck R."/>
            <person name="Wendt-Pienkowski E."/>
        </authorList>
    </citation>
    <scope>NUCLEOTIDE SEQUENCE [LARGE SCALE GENOMIC DNA]</scope>
    <source>
        <strain evidence="7 9">SID14438</strain>
    </source>
</reference>
<dbReference type="NCBIfam" id="TIGR01727">
    <property type="entry name" value="oligo_HPY"/>
    <property type="match status" value="1"/>
</dbReference>
<keyword evidence="11" id="KW-1185">Reference proteome</keyword>
<dbReference type="FunFam" id="3.40.50.300:FF:000016">
    <property type="entry name" value="Oligopeptide ABC transporter ATP-binding component"/>
    <property type="match status" value="1"/>
</dbReference>
<dbReference type="InterPro" id="IPR003439">
    <property type="entry name" value="ABC_transporter-like_ATP-bd"/>
</dbReference>
<evidence type="ECO:0000313" key="8">
    <source>
        <dbReference type="EMBL" id="QKW45689.1"/>
    </source>
</evidence>
<dbReference type="SUPFAM" id="SSF52540">
    <property type="entry name" value="P-loop containing nucleoside triphosphate hydrolases"/>
    <property type="match status" value="1"/>
</dbReference>
<gene>
    <name evidence="6" type="ORF">ABR748_30315</name>
    <name evidence="7" type="ORF">G3I39_21870</name>
    <name evidence="8" type="ORF">HUT09_25830</name>
</gene>
<proteinExistence type="inferred from homology"/>
<evidence type="ECO:0000313" key="10">
    <source>
        <dbReference type="Proteomes" id="UP000509345"/>
    </source>
</evidence>
<dbReference type="GO" id="GO:0016887">
    <property type="term" value="F:ATP hydrolysis activity"/>
    <property type="evidence" value="ECO:0007669"/>
    <property type="project" value="InterPro"/>
</dbReference>
<dbReference type="InterPro" id="IPR050319">
    <property type="entry name" value="ABC_transp_ATP-bind"/>
</dbReference>
<comment type="similarity">
    <text evidence="1">Belongs to the ABC transporter superfamily.</text>
</comment>
<dbReference type="GO" id="GO:0055085">
    <property type="term" value="P:transmembrane transport"/>
    <property type="evidence" value="ECO:0007669"/>
    <property type="project" value="UniProtKB-ARBA"/>
</dbReference>
<keyword evidence="2" id="KW-0813">Transport</keyword>
<dbReference type="Pfam" id="PF00005">
    <property type="entry name" value="ABC_tran"/>
    <property type="match status" value="1"/>
</dbReference>
<sequence length="357" mass="39552">MTTDQSETVRTGTDVVLEARGVTKHFPLRRTARDLFARGRRSVHAVDDVSLQLRRGTVTALVGESGSGKSTVARLLAQLYPLTSGEIRLGGTPVKAGRGRSFRRYVRRVQLIFQDPFASLNPVHTVRYHLTRALKIHDRAGNGEKELEQALTDLLNRVQLTPPQQYLDKFPHELSGGQRQRVAIARALGADPQVLLADEPVSMLDVSIRLGVLNLLRDLKERLHLAILYITHDIASARYFADTTLVMYAGRIVEGGDSETVTQRPAHPYTQLLIASAPDPDRIVAQEEQEETGTGEPPSLIAPPAGCRFHPRCPKAMERCRTELPPRFDLADGQWAACWLYESTNVNTATAAKEASR</sequence>
<evidence type="ECO:0000313" key="6">
    <source>
        <dbReference type="EMBL" id="MER0428483.1"/>
    </source>
</evidence>
<dbReference type="GeneID" id="87634688"/>
<dbReference type="PROSITE" id="PS50893">
    <property type="entry name" value="ABC_TRANSPORTER_2"/>
    <property type="match status" value="1"/>
</dbReference>
<dbReference type="Pfam" id="PF08352">
    <property type="entry name" value="oligo_HPY"/>
    <property type="match status" value="1"/>
</dbReference>
<dbReference type="CDD" id="cd03257">
    <property type="entry name" value="ABC_NikE_OppD_transporters"/>
    <property type="match status" value="1"/>
</dbReference>
<organism evidence="7 9">
    <name type="scientific">Streptomyces microflavus</name>
    <name type="common">Streptomyces lipmanii</name>
    <dbReference type="NCBI Taxonomy" id="1919"/>
    <lineage>
        <taxon>Bacteria</taxon>
        <taxon>Bacillati</taxon>
        <taxon>Actinomycetota</taxon>
        <taxon>Actinomycetes</taxon>
        <taxon>Kitasatosporales</taxon>
        <taxon>Streptomycetaceae</taxon>
        <taxon>Streptomyces</taxon>
    </lineage>
</organism>
<dbReference type="InterPro" id="IPR013563">
    <property type="entry name" value="Oligopep_ABC_C"/>
</dbReference>
<evidence type="ECO:0000256" key="4">
    <source>
        <dbReference type="ARBA" id="ARBA00022840"/>
    </source>
</evidence>
<reference evidence="8 10" key="2">
    <citation type="submission" date="2020-06" db="EMBL/GenBank/DDBJ databases">
        <title>Genome mining for natural products.</title>
        <authorList>
            <person name="Zhang B."/>
            <person name="Shi J."/>
            <person name="Ge H."/>
        </authorList>
    </citation>
    <scope>NUCLEOTIDE SEQUENCE [LARGE SCALE GENOMIC DNA]</scope>
    <source>
        <strain evidence="8 10">NA06532</strain>
    </source>
</reference>
<keyword evidence="3" id="KW-0547">Nucleotide-binding</keyword>
<dbReference type="InterPro" id="IPR003593">
    <property type="entry name" value="AAA+_ATPase"/>
</dbReference>
<dbReference type="AlphaFoldDB" id="A0A6N9VAC6"/>
<dbReference type="GO" id="GO:0015833">
    <property type="term" value="P:peptide transport"/>
    <property type="evidence" value="ECO:0007669"/>
    <property type="project" value="InterPro"/>
</dbReference>
<name>A0A6N9VAC6_STRMI</name>
<dbReference type="Proteomes" id="UP000509345">
    <property type="component" value="Chromosome"/>
</dbReference>
<evidence type="ECO:0000259" key="5">
    <source>
        <dbReference type="PROSITE" id="PS50893"/>
    </source>
</evidence>
<dbReference type="RefSeq" id="WP_031124403.1">
    <property type="nucleotide sequence ID" value="NZ_CP054926.1"/>
</dbReference>
<protein>
    <submittedName>
        <fullName evidence="7">ABC transporter ATP-binding protein</fullName>
    </submittedName>
</protein>
<dbReference type="InterPro" id="IPR017871">
    <property type="entry name" value="ABC_transporter-like_CS"/>
</dbReference>
<dbReference type="InterPro" id="IPR027417">
    <property type="entry name" value="P-loop_NTPase"/>
</dbReference>
<keyword evidence="4 7" id="KW-0067">ATP-binding</keyword>
<dbReference type="GO" id="GO:0005524">
    <property type="term" value="F:ATP binding"/>
    <property type="evidence" value="ECO:0007669"/>
    <property type="project" value="UniProtKB-KW"/>
</dbReference>
<evidence type="ECO:0000256" key="2">
    <source>
        <dbReference type="ARBA" id="ARBA00022448"/>
    </source>
</evidence>
<dbReference type="SMART" id="SM00382">
    <property type="entry name" value="AAA"/>
    <property type="match status" value="1"/>
</dbReference>
<reference evidence="6 11" key="3">
    <citation type="submission" date="2024-01" db="EMBL/GenBank/DDBJ databases">
        <title>Metagenomic exploration of the rhizosphere soil microbial community and their significance in facilitating the development of wild simulated ginseng.</title>
        <authorList>
            <person name="Huang J."/>
        </authorList>
    </citation>
    <scope>NUCLEOTIDE SEQUENCE [LARGE SCALE GENOMIC DNA]</scope>
    <source>
        <strain evidence="6 11">WY141</strain>
    </source>
</reference>
<evidence type="ECO:0000256" key="1">
    <source>
        <dbReference type="ARBA" id="ARBA00005417"/>
    </source>
</evidence>
<dbReference type="PANTHER" id="PTHR43776:SF8">
    <property type="entry name" value="ABC TRANSPORTER, ATP-BINDING PROTEIN"/>
    <property type="match status" value="1"/>
</dbReference>
<evidence type="ECO:0000313" key="7">
    <source>
        <dbReference type="EMBL" id="NEB69676.1"/>
    </source>
</evidence>
<dbReference type="PANTHER" id="PTHR43776">
    <property type="entry name" value="TRANSPORT ATP-BINDING PROTEIN"/>
    <property type="match status" value="1"/>
</dbReference>
<evidence type="ECO:0000313" key="11">
    <source>
        <dbReference type="Proteomes" id="UP001456562"/>
    </source>
</evidence>
<feature type="domain" description="ABC transporter" evidence="5">
    <location>
        <begin position="30"/>
        <end position="274"/>
    </location>
</feature>
<dbReference type="EMBL" id="JAAGME010000896">
    <property type="protein sequence ID" value="NEB69676.1"/>
    <property type="molecule type" value="Genomic_DNA"/>
</dbReference>
<dbReference type="EMBL" id="CP054926">
    <property type="protein sequence ID" value="QKW45689.1"/>
    <property type="molecule type" value="Genomic_DNA"/>
</dbReference>
<dbReference type="Proteomes" id="UP000471648">
    <property type="component" value="Unassembled WGS sequence"/>
</dbReference>
<evidence type="ECO:0000256" key="3">
    <source>
        <dbReference type="ARBA" id="ARBA00022741"/>
    </source>
</evidence>
<dbReference type="PROSITE" id="PS00211">
    <property type="entry name" value="ABC_TRANSPORTER_1"/>
    <property type="match status" value="1"/>
</dbReference>
<dbReference type="EMBL" id="JBEJUE010000037">
    <property type="protein sequence ID" value="MER0428483.1"/>
    <property type="molecule type" value="Genomic_DNA"/>
</dbReference>
<evidence type="ECO:0000313" key="9">
    <source>
        <dbReference type="Proteomes" id="UP000471648"/>
    </source>
</evidence>
<accession>A0A6N9VAC6</accession>
<dbReference type="Proteomes" id="UP001456562">
    <property type="component" value="Unassembled WGS sequence"/>
</dbReference>